<dbReference type="RefSeq" id="WP_083410101.1">
    <property type="nucleotide sequence ID" value="NZ_LT629971.1"/>
</dbReference>
<feature type="domain" description="Tautomerase cis-CaaD-like" evidence="1">
    <location>
        <begin position="1"/>
        <end position="127"/>
    </location>
</feature>
<dbReference type="SUPFAM" id="SSF55331">
    <property type="entry name" value="Tautomerase/MIF"/>
    <property type="match status" value="1"/>
</dbReference>
<evidence type="ECO:0000313" key="2">
    <source>
        <dbReference type="EMBL" id="SEH92288.1"/>
    </source>
</evidence>
<dbReference type="STRING" id="370526.SAMN04489835_5743"/>
<accession>A0A1H6LU75</accession>
<dbReference type="Pfam" id="PF14832">
    <property type="entry name" value="Tautomerase_3"/>
    <property type="match status" value="1"/>
</dbReference>
<dbReference type="EMBL" id="LT629971">
    <property type="protein sequence ID" value="SEH92288.1"/>
    <property type="molecule type" value="Genomic_DNA"/>
</dbReference>
<reference evidence="3" key="1">
    <citation type="submission" date="2016-10" db="EMBL/GenBank/DDBJ databases">
        <authorList>
            <person name="Varghese N."/>
            <person name="Submissions S."/>
        </authorList>
    </citation>
    <scope>NUCLEOTIDE SEQUENCE [LARGE SCALE GENOMIC DNA]</scope>
    <source>
        <strain evidence="3">DSM 45405</strain>
    </source>
</reference>
<dbReference type="InterPro" id="IPR014347">
    <property type="entry name" value="Tautomerase/MIF_sf"/>
</dbReference>
<keyword evidence="2" id="KW-0670">Pyruvate</keyword>
<dbReference type="AlphaFoldDB" id="A0A1H6LU75"/>
<dbReference type="Proteomes" id="UP000182915">
    <property type="component" value="Chromosome I"/>
</dbReference>
<keyword evidence="3" id="KW-1185">Reference proteome</keyword>
<evidence type="ECO:0000313" key="3">
    <source>
        <dbReference type="Proteomes" id="UP000182915"/>
    </source>
</evidence>
<organism evidence="2 3">
    <name type="scientific">Mycolicibacterium rutilum</name>
    <name type="common">Mycobacterium rutilum</name>
    <dbReference type="NCBI Taxonomy" id="370526"/>
    <lineage>
        <taxon>Bacteria</taxon>
        <taxon>Bacillati</taxon>
        <taxon>Actinomycetota</taxon>
        <taxon>Actinomycetes</taxon>
        <taxon>Mycobacteriales</taxon>
        <taxon>Mycobacteriaceae</taxon>
        <taxon>Mycolicibacterium</taxon>
    </lineage>
</organism>
<proteinExistence type="predicted"/>
<evidence type="ECO:0000259" key="1">
    <source>
        <dbReference type="Pfam" id="PF14832"/>
    </source>
</evidence>
<gene>
    <name evidence="2" type="ORF">SAMN04489835_5743</name>
</gene>
<dbReference type="Gene3D" id="3.30.429.10">
    <property type="entry name" value="Macrophage Migration Inhibitory Factor"/>
    <property type="match status" value="1"/>
</dbReference>
<name>A0A1H6LU75_MYCRU</name>
<dbReference type="InterPro" id="IPR028116">
    <property type="entry name" value="Cis-CaaD-like"/>
</dbReference>
<protein>
    <submittedName>
        <fullName evidence="2">Phenylpyruvate tautomerase PptA, 4-oxalocrotonate tautomerase family</fullName>
    </submittedName>
</protein>
<sequence length="132" mass="14164">MPIYTITTAAGTLDSATKADLAAEVTRIHSDVNHVPSTYVNVVFNELAPDNVYTDAKPTRPLIINGWVRSGHPDEETSRLVTEIAHAATQVTGIPPERVLVVIGNSPARFAIEGGRVLPEPGQEQAWLLEGA</sequence>
<dbReference type="OrthoDB" id="118855at2"/>